<protein>
    <recommendedName>
        <fullName evidence="4">Cysteine desulfurase</fullName>
    </recommendedName>
</protein>
<evidence type="ECO:0000259" key="11">
    <source>
        <dbReference type="Pfam" id="PF00266"/>
    </source>
</evidence>
<dbReference type="GO" id="GO:0046872">
    <property type="term" value="F:metal ion binding"/>
    <property type="evidence" value="ECO:0007669"/>
    <property type="project" value="UniProtKB-KW"/>
</dbReference>
<dbReference type="eggNOG" id="COG1104">
    <property type="taxonomic scope" value="Bacteria"/>
</dbReference>
<dbReference type="PIRSF" id="PIRSF005572">
    <property type="entry name" value="NifS"/>
    <property type="match status" value="1"/>
</dbReference>
<evidence type="ECO:0000256" key="9">
    <source>
        <dbReference type="ARBA" id="ARBA00023014"/>
    </source>
</evidence>
<dbReference type="GO" id="GO:0031071">
    <property type="term" value="F:cysteine desulfurase activity"/>
    <property type="evidence" value="ECO:0007669"/>
    <property type="project" value="UniProtKB-EC"/>
</dbReference>
<evidence type="ECO:0000256" key="6">
    <source>
        <dbReference type="ARBA" id="ARBA00022723"/>
    </source>
</evidence>
<keyword evidence="5 12" id="KW-0808">Transferase</keyword>
<dbReference type="InterPro" id="IPR000192">
    <property type="entry name" value="Aminotrans_V_dom"/>
</dbReference>
<evidence type="ECO:0000256" key="10">
    <source>
        <dbReference type="ARBA" id="ARBA00050776"/>
    </source>
</evidence>
<evidence type="ECO:0000256" key="1">
    <source>
        <dbReference type="ARBA" id="ARBA00001933"/>
    </source>
</evidence>
<dbReference type="PANTHER" id="PTHR11601:SF34">
    <property type="entry name" value="CYSTEINE DESULFURASE"/>
    <property type="match status" value="1"/>
</dbReference>
<comment type="cofactor">
    <cofactor evidence="1">
        <name>pyridoxal 5'-phosphate</name>
        <dbReference type="ChEBI" id="CHEBI:597326"/>
    </cofactor>
</comment>
<dbReference type="InterPro" id="IPR015422">
    <property type="entry name" value="PyrdxlP-dep_Trfase_small"/>
</dbReference>
<evidence type="ECO:0000313" key="13">
    <source>
        <dbReference type="Proteomes" id="UP000001494"/>
    </source>
</evidence>
<keyword evidence="9" id="KW-0411">Iron-sulfur</keyword>
<name>A0A0H3FWG5_ZYMMA</name>
<dbReference type="HOGENOM" id="CLU_003433_0_0_5"/>
<dbReference type="GO" id="GO:0051536">
    <property type="term" value="F:iron-sulfur cluster binding"/>
    <property type="evidence" value="ECO:0007669"/>
    <property type="project" value="UniProtKB-KW"/>
</dbReference>
<proteinExistence type="inferred from homology"/>
<dbReference type="Gene3D" id="3.40.640.10">
    <property type="entry name" value="Type I PLP-dependent aspartate aminotransferase-like (Major domain)"/>
    <property type="match status" value="1"/>
</dbReference>
<dbReference type="AlphaFoldDB" id="A0A0H3FWG5"/>
<gene>
    <name evidence="12" type="ordered locus">Zmob_0288</name>
</gene>
<dbReference type="PANTHER" id="PTHR11601">
    <property type="entry name" value="CYSTEINE DESULFURYLASE FAMILY MEMBER"/>
    <property type="match status" value="1"/>
</dbReference>
<keyword evidence="6" id="KW-0479">Metal-binding</keyword>
<evidence type="ECO:0000256" key="2">
    <source>
        <dbReference type="ARBA" id="ARBA00003120"/>
    </source>
</evidence>
<evidence type="ECO:0000256" key="8">
    <source>
        <dbReference type="ARBA" id="ARBA00023004"/>
    </source>
</evidence>
<dbReference type="InterPro" id="IPR015424">
    <property type="entry name" value="PyrdxlP-dep_Trfase"/>
</dbReference>
<evidence type="ECO:0000256" key="7">
    <source>
        <dbReference type="ARBA" id="ARBA00022898"/>
    </source>
</evidence>
<keyword evidence="8" id="KW-0408">Iron</keyword>
<dbReference type="OrthoDB" id="9804366at2"/>
<dbReference type="Pfam" id="PF00266">
    <property type="entry name" value="Aminotran_5"/>
    <property type="match status" value="1"/>
</dbReference>
<organism evidence="12 13">
    <name type="scientific">Zymomonas mobilis subsp. mobilis (strain ATCC 10988 / DSM 424 / LMG 404 / NCIMB 8938 / NRRL B-806 / ZM1)</name>
    <dbReference type="NCBI Taxonomy" id="555217"/>
    <lineage>
        <taxon>Bacteria</taxon>
        <taxon>Pseudomonadati</taxon>
        <taxon>Pseudomonadota</taxon>
        <taxon>Alphaproteobacteria</taxon>
        <taxon>Sphingomonadales</taxon>
        <taxon>Zymomonadaceae</taxon>
        <taxon>Zymomonas</taxon>
    </lineage>
</organism>
<sequence length="348" mass="38034">MNSRIYLDYAATTPITTSARQAMDEAFDIWANPSSPHKDGRHMRALIEEARIRIKEALNWPHHLIFTSGASESIAMVLQRNTLEQCSISAVEHDAFLRAGIIPNILPVDKNGYIIPEKLPENQLVGVQTVNNETGVIQPADILRQTLSEKNSLWFADAAQSAGKMPLPDADFISLSAHKLGGAPGVGALLIRDWAKLKPFGGQEQGYRAGTENAPAILGFAAAVCEKKDWFEKAATLREKLDQAIIASGGEVVAYQSERIPTIASYRMPDMVAKTQLILFDMAGISISAGSACSSGSLKSSPVLKAMGWGDKEAQEVIRVSFGRETTESDIDQFIKIWRQIAEQRKKA</sequence>
<comment type="catalytic activity">
    <reaction evidence="10">
        <text>(sulfur carrier)-H + L-cysteine = (sulfur carrier)-SH + L-alanine</text>
        <dbReference type="Rhea" id="RHEA:43892"/>
        <dbReference type="Rhea" id="RHEA-COMP:14737"/>
        <dbReference type="Rhea" id="RHEA-COMP:14739"/>
        <dbReference type="ChEBI" id="CHEBI:29917"/>
        <dbReference type="ChEBI" id="CHEBI:35235"/>
        <dbReference type="ChEBI" id="CHEBI:57972"/>
        <dbReference type="ChEBI" id="CHEBI:64428"/>
        <dbReference type="EC" id="2.8.1.7"/>
    </reaction>
</comment>
<evidence type="ECO:0000256" key="5">
    <source>
        <dbReference type="ARBA" id="ARBA00022679"/>
    </source>
</evidence>
<reference evidence="12 13" key="1">
    <citation type="journal article" date="2011" name="J. Bacteriol.">
        <title>Genome sequence of the ethanol-producing Zymomonas mobilis subsp. mobilis lectotype strain ATCC 10988.</title>
        <authorList>
            <person name="Pappas K.M."/>
            <person name="Kouvelis V.N."/>
            <person name="Saunders E."/>
            <person name="Brettin T.S."/>
            <person name="Bruce D."/>
            <person name="Detter C."/>
            <person name="Balakireva M."/>
            <person name="Han C.S."/>
            <person name="Savvakis G."/>
            <person name="Kyrpides N.C."/>
            <person name="Typas M.A."/>
        </authorList>
    </citation>
    <scope>NUCLEOTIDE SEQUENCE [LARGE SCALE GENOMIC DNA]</scope>
    <source>
        <strain evidence="13">ATCC 10988 / DSM 424 / CCUG 17860 / LMG 404 / NCIMB 8938 / NRRL B-806 / ZM1</strain>
    </source>
</reference>
<dbReference type="GO" id="GO:0008483">
    <property type="term" value="F:transaminase activity"/>
    <property type="evidence" value="ECO:0007669"/>
    <property type="project" value="UniProtKB-KW"/>
</dbReference>
<dbReference type="Proteomes" id="UP000001494">
    <property type="component" value="Chromosome"/>
</dbReference>
<evidence type="ECO:0000313" key="12">
    <source>
        <dbReference type="EMBL" id="AEH62138.1"/>
    </source>
</evidence>
<dbReference type="RefSeq" id="WP_014500428.1">
    <property type="nucleotide sequence ID" value="NC_017262.1"/>
</dbReference>
<dbReference type="KEGG" id="zmm:Zmob_0288"/>
<dbReference type="InterPro" id="IPR016454">
    <property type="entry name" value="Cysteine_dSase"/>
</dbReference>
<keyword evidence="7" id="KW-0663">Pyridoxal phosphate</keyword>
<comment type="function">
    <text evidence="2">Catalyzes the removal of elemental sulfur atoms from cysteine to produce alanine. Seems to participate in the biosynthesis of the nitrogenase metalloclusters by providing the inorganic sulfur required for the Fe-S core formation.</text>
</comment>
<feature type="domain" description="Aminotransferase class V" evidence="11">
    <location>
        <begin position="5"/>
        <end position="334"/>
    </location>
</feature>
<evidence type="ECO:0000256" key="3">
    <source>
        <dbReference type="ARBA" id="ARBA00006490"/>
    </source>
</evidence>
<dbReference type="SUPFAM" id="SSF53383">
    <property type="entry name" value="PLP-dependent transferases"/>
    <property type="match status" value="1"/>
</dbReference>
<dbReference type="InterPro" id="IPR015421">
    <property type="entry name" value="PyrdxlP-dep_Trfase_major"/>
</dbReference>
<keyword evidence="12" id="KW-0032">Aminotransferase</keyword>
<accession>A0A0H3FWG5</accession>
<dbReference type="EMBL" id="CP002850">
    <property type="protein sequence ID" value="AEH62138.1"/>
    <property type="molecule type" value="Genomic_DNA"/>
</dbReference>
<evidence type="ECO:0000256" key="4">
    <source>
        <dbReference type="ARBA" id="ARBA00013558"/>
    </source>
</evidence>
<dbReference type="Gene3D" id="1.10.260.50">
    <property type="match status" value="1"/>
</dbReference>
<comment type="similarity">
    <text evidence="3">Belongs to the class-V pyridoxal-phosphate-dependent aminotransferase family. NifS/IscS subfamily.</text>
</comment>
<dbReference type="Gene3D" id="3.90.1150.10">
    <property type="entry name" value="Aspartate Aminotransferase, domain 1"/>
    <property type="match status" value="1"/>
</dbReference>